<feature type="transmembrane region" description="Helical" evidence="2">
    <location>
        <begin position="177"/>
        <end position="195"/>
    </location>
</feature>
<keyword evidence="5" id="KW-0808">Transferase</keyword>
<protein>
    <submittedName>
        <fullName evidence="5">Peptidoglycan/LPS O-acetylase OafA/YrhL, contains acyltransferase and SGNH-hydrolase domains</fullName>
    </submittedName>
</protein>
<dbReference type="EMBL" id="FOWW01000001">
    <property type="protein sequence ID" value="SFO87853.1"/>
    <property type="molecule type" value="Genomic_DNA"/>
</dbReference>
<feature type="domain" description="SGNH" evidence="4">
    <location>
        <begin position="466"/>
        <end position="688"/>
    </location>
</feature>
<dbReference type="InterPro" id="IPR043968">
    <property type="entry name" value="SGNH"/>
</dbReference>
<accession>A0A1I5KSE6</accession>
<feature type="transmembrane region" description="Helical" evidence="2">
    <location>
        <begin position="393"/>
        <end position="411"/>
    </location>
</feature>
<feature type="transmembrane region" description="Helical" evidence="2">
    <location>
        <begin position="287"/>
        <end position="305"/>
    </location>
</feature>
<dbReference type="GO" id="GO:0016787">
    <property type="term" value="F:hydrolase activity"/>
    <property type="evidence" value="ECO:0007669"/>
    <property type="project" value="UniProtKB-KW"/>
</dbReference>
<name>A0A1I5KSE6_9PSEU</name>
<feature type="transmembrane region" description="Helical" evidence="2">
    <location>
        <begin position="105"/>
        <end position="124"/>
    </location>
</feature>
<feature type="transmembrane region" description="Helical" evidence="2">
    <location>
        <begin position="229"/>
        <end position="250"/>
    </location>
</feature>
<reference evidence="6" key="1">
    <citation type="submission" date="2016-10" db="EMBL/GenBank/DDBJ databases">
        <authorList>
            <person name="Varghese N."/>
            <person name="Submissions S."/>
        </authorList>
    </citation>
    <scope>NUCLEOTIDE SEQUENCE [LARGE SCALE GENOMIC DNA]</scope>
    <source>
        <strain evidence="6">CGMCC 4.5579</strain>
    </source>
</reference>
<evidence type="ECO:0000256" key="1">
    <source>
        <dbReference type="SAM" id="MobiDB-lite"/>
    </source>
</evidence>
<evidence type="ECO:0000259" key="4">
    <source>
        <dbReference type="Pfam" id="PF19040"/>
    </source>
</evidence>
<proteinExistence type="predicted"/>
<keyword evidence="2" id="KW-1133">Transmembrane helix</keyword>
<dbReference type="InterPro" id="IPR050879">
    <property type="entry name" value="Acyltransferase_3"/>
</dbReference>
<dbReference type="GO" id="GO:0009103">
    <property type="term" value="P:lipopolysaccharide biosynthetic process"/>
    <property type="evidence" value="ECO:0007669"/>
    <property type="project" value="TreeGrafter"/>
</dbReference>
<organism evidence="5 6">
    <name type="scientific">Amycolatopsis arida</name>
    <dbReference type="NCBI Taxonomy" id="587909"/>
    <lineage>
        <taxon>Bacteria</taxon>
        <taxon>Bacillati</taxon>
        <taxon>Actinomycetota</taxon>
        <taxon>Actinomycetes</taxon>
        <taxon>Pseudonocardiales</taxon>
        <taxon>Pseudonocardiaceae</taxon>
        <taxon>Amycolatopsis</taxon>
    </lineage>
</organism>
<dbReference type="PANTHER" id="PTHR23028:SF53">
    <property type="entry name" value="ACYL_TRANSF_3 DOMAIN-CONTAINING PROTEIN"/>
    <property type="match status" value="1"/>
</dbReference>
<feature type="transmembrane region" description="Helical" evidence="2">
    <location>
        <begin position="351"/>
        <end position="373"/>
    </location>
</feature>
<dbReference type="InterPro" id="IPR002656">
    <property type="entry name" value="Acyl_transf_3_dom"/>
</dbReference>
<feature type="transmembrane region" description="Helical" evidence="2">
    <location>
        <begin position="67"/>
        <end position="84"/>
    </location>
</feature>
<evidence type="ECO:0000313" key="5">
    <source>
        <dbReference type="EMBL" id="SFO87853.1"/>
    </source>
</evidence>
<dbReference type="AlphaFoldDB" id="A0A1I5KSE6"/>
<dbReference type="Pfam" id="PF19040">
    <property type="entry name" value="SGNH"/>
    <property type="match status" value="1"/>
</dbReference>
<keyword evidence="6" id="KW-1185">Reference proteome</keyword>
<keyword evidence="5" id="KW-0378">Hydrolase</keyword>
<feature type="transmembrane region" description="Helical" evidence="2">
    <location>
        <begin position="326"/>
        <end position="345"/>
    </location>
</feature>
<feature type="transmembrane region" description="Helical" evidence="2">
    <location>
        <begin position="45"/>
        <end position="61"/>
    </location>
</feature>
<gene>
    <name evidence="5" type="ORF">SAMN05421810_101276</name>
</gene>
<dbReference type="Pfam" id="PF01757">
    <property type="entry name" value="Acyl_transf_3"/>
    <property type="match status" value="1"/>
</dbReference>
<dbReference type="RefSeq" id="WP_092526650.1">
    <property type="nucleotide sequence ID" value="NZ_FOWW01000001.1"/>
</dbReference>
<feature type="transmembrane region" description="Helical" evidence="2">
    <location>
        <begin position="262"/>
        <end position="281"/>
    </location>
</feature>
<dbReference type="GO" id="GO:0016020">
    <property type="term" value="C:membrane"/>
    <property type="evidence" value="ECO:0007669"/>
    <property type="project" value="TreeGrafter"/>
</dbReference>
<feature type="domain" description="Acyltransferase 3" evidence="3">
    <location>
        <begin position="42"/>
        <end position="370"/>
    </location>
</feature>
<feature type="transmembrane region" description="Helical" evidence="2">
    <location>
        <begin position="202"/>
        <end position="223"/>
    </location>
</feature>
<keyword evidence="2" id="KW-0472">Membrane</keyword>
<keyword evidence="2" id="KW-0812">Transmembrane</keyword>
<sequence length="697" mass="76507">MHRLRADLPVTTDGDRKPHAGRDHVPTLPTSPAPPARRYRPELQGLRAVAALLVVVYHVWLGRISGGVDVFFVLSGFLITGQLVRSCARGGIRFRPMWGRMIRRLFPAALTVLLAVMAVSFVLLPENRWFQTIREVVASALYVENWRLVADTADYFADHDTASVVQHFWSLSIQGQFYVVWPVLVAGLALLAVRLRRGLRPVLVGVFGVVFAGSLAVSVWLTAVDQPMAYFHSATRVWEFALGGLLALVIDAVRLPRVARWVLGWLGVVGLVSCGLVLQVGTVFPGWAALWPTLSAVAVVTAGATGSRSGADRLLSTRPLEYLGNLSYALYLWHWPVLLFYLVTLDQPEPGVAGGLLVIAVSLGLAVLTYHFVETPVREGRLGPVLRMGAYRLGVLMLAPVLVMAGAWQVAASQKADYTISLDDPDHPGAISRLPDFTYAGAPDAPLAPRFISLPNEFAEIEPEQCHLSPRSVELRVCATETEGPPPERTIVVAGDSHAQQFIGALRPIAERRNWRIVSMLRGGCPFSTRSETVPGDQPCVDWNAHVVEEIVELRPDAVFTTATRDVRVGLTEETPPGFVEQWRALADAGIPVLAARDNPRYDFWPSICVEAKGRHADACATPRAALLAPEPPYRHVPDLPPNVRFLDFSDFLCTEDVCPPVIGNVLVYLDDNHVTETYMRTMAPIVEGEILAVMDW</sequence>
<evidence type="ECO:0000259" key="3">
    <source>
        <dbReference type="Pfam" id="PF01757"/>
    </source>
</evidence>
<evidence type="ECO:0000256" key="2">
    <source>
        <dbReference type="SAM" id="Phobius"/>
    </source>
</evidence>
<dbReference type="GO" id="GO:0016747">
    <property type="term" value="F:acyltransferase activity, transferring groups other than amino-acyl groups"/>
    <property type="evidence" value="ECO:0007669"/>
    <property type="project" value="InterPro"/>
</dbReference>
<feature type="compositionally biased region" description="Basic and acidic residues" evidence="1">
    <location>
        <begin position="13"/>
        <end position="25"/>
    </location>
</feature>
<dbReference type="PANTHER" id="PTHR23028">
    <property type="entry name" value="ACETYLTRANSFERASE"/>
    <property type="match status" value="1"/>
</dbReference>
<dbReference type="OrthoDB" id="3404679at2"/>
<evidence type="ECO:0000313" key="6">
    <source>
        <dbReference type="Proteomes" id="UP000198727"/>
    </source>
</evidence>
<keyword evidence="5" id="KW-0012">Acyltransferase</keyword>
<dbReference type="Proteomes" id="UP000198727">
    <property type="component" value="Unassembled WGS sequence"/>
</dbReference>
<feature type="region of interest" description="Disordered" evidence="1">
    <location>
        <begin position="1"/>
        <end position="36"/>
    </location>
</feature>